<dbReference type="Proteomes" id="UP000251942">
    <property type="component" value="Unassembled WGS sequence"/>
</dbReference>
<evidence type="ECO:0000256" key="1">
    <source>
        <dbReference type="SAM" id="Phobius"/>
    </source>
</evidence>
<reference evidence="2 3" key="1">
    <citation type="submission" date="2018-06" db="EMBL/GenBank/DDBJ databases">
        <authorList>
            <consortium name="Pathogen Informatics"/>
            <person name="Doyle S."/>
        </authorList>
    </citation>
    <scope>NUCLEOTIDE SEQUENCE [LARGE SCALE GENOMIC DNA]</scope>
    <source>
        <strain evidence="2 3">NCTC12022</strain>
    </source>
</reference>
<name>A0A2X1RAC4_9GAMM</name>
<sequence>MTLDVNLYIEQASIYLSNILNINLLLFTASALLFTLGYQKKLNLCWWLVNAGEIALGVWAITIIIRAHRGLSYCQFWCMSKISSSGLPVRLFNNLHSVFKLNVINNKC</sequence>
<feature type="transmembrane region" description="Helical" evidence="1">
    <location>
        <begin position="44"/>
        <end position="65"/>
    </location>
</feature>
<keyword evidence="1" id="KW-0812">Transmembrane</keyword>
<keyword evidence="1" id="KW-1133">Transmembrane helix</keyword>
<feature type="transmembrane region" description="Helical" evidence="1">
    <location>
        <begin position="12"/>
        <end position="37"/>
    </location>
</feature>
<evidence type="ECO:0000313" key="2">
    <source>
        <dbReference type="EMBL" id="SPX62212.1"/>
    </source>
</evidence>
<organism evidence="2 3">
    <name type="scientific">Legionella feeleii</name>
    <dbReference type="NCBI Taxonomy" id="453"/>
    <lineage>
        <taxon>Bacteria</taxon>
        <taxon>Pseudomonadati</taxon>
        <taxon>Pseudomonadota</taxon>
        <taxon>Gammaproteobacteria</taxon>
        <taxon>Legionellales</taxon>
        <taxon>Legionellaceae</taxon>
        <taxon>Legionella</taxon>
    </lineage>
</organism>
<dbReference type="AlphaFoldDB" id="A0A2X1RAC4"/>
<protein>
    <submittedName>
        <fullName evidence="2">Uncharacterized protein</fullName>
    </submittedName>
</protein>
<dbReference type="EMBL" id="UASS01000037">
    <property type="protein sequence ID" value="SPX62212.1"/>
    <property type="molecule type" value="Genomic_DNA"/>
</dbReference>
<accession>A0A2X1RAC4</accession>
<proteinExistence type="predicted"/>
<gene>
    <name evidence="2" type="ORF">NCTC12022_02969</name>
</gene>
<keyword evidence="1" id="KW-0472">Membrane</keyword>
<evidence type="ECO:0000313" key="3">
    <source>
        <dbReference type="Proteomes" id="UP000251942"/>
    </source>
</evidence>